<keyword evidence="3" id="KW-1185">Reference proteome</keyword>
<organism evidence="2 3">
    <name type="scientific">Ficus carica</name>
    <name type="common">Common fig</name>
    <dbReference type="NCBI Taxonomy" id="3494"/>
    <lineage>
        <taxon>Eukaryota</taxon>
        <taxon>Viridiplantae</taxon>
        <taxon>Streptophyta</taxon>
        <taxon>Embryophyta</taxon>
        <taxon>Tracheophyta</taxon>
        <taxon>Spermatophyta</taxon>
        <taxon>Magnoliopsida</taxon>
        <taxon>eudicotyledons</taxon>
        <taxon>Gunneridae</taxon>
        <taxon>Pentapetalae</taxon>
        <taxon>rosids</taxon>
        <taxon>fabids</taxon>
        <taxon>Rosales</taxon>
        <taxon>Moraceae</taxon>
        <taxon>Ficeae</taxon>
        <taxon>Ficus</taxon>
    </lineage>
</organism>
<dbReference type="AlphaFoldDB" id="A0AA88DZ60"/>
<evidence type="ECO:0000313" key="2">
    <source>
        <dbReference type="EMBL" id="GMN61754.1"/>
    </source>
</evidence>
<accession>A0AA88DZ60</accession>
<sequence length="249" mass="28640">MENKWFMTSTFIQHILLLGYSPSEKLAWEQFKSPYKHLEETPAQAIDQCYSIFFLSLNCRKIGDKTGFAPYIELYGSHNYPLSLGSLHLRKIEKALFIKNQVIPDDIWPKPEEDAPWDYLPAGYTQKIKKILDEVNNPSQVSTESSSSTSAIEGSQSIMCSQPIKFQSEGPSYEEEFRFSQFTNDPHEFSQQPWEDAVNTNTEDLARLEIFDTPPEFTQSCKIRYNLTPPETHTVPPPELHTAQKPDTH</sequence>
<dbReference type="Proteomes" id="UP001187192">
    <property type="component" value="Unassembled WGS sequence"/>
</dbReference>
<feature type="region of interest" description="Disordered" evidence="1">
    <location>
        <begin position="228"/>
        <end position="249"/>
    </location>
</feature>
<protein>
    <submittedName>
        <fullName evidence="2">Uncharacterized protein</fullName>
    </submittedName>
</protein>
<evidence type="ECO:0000313" key="3">
    <source>
        <dbReference type="Proteomes" id="UP001187192"/>
    </source>
</evidence>
<comment type="caution">
    <text evidence="2">The sequence shown here is derived from an EMBL/GenBank/DDBJ whole genome shotgun (WGS) entry which is preliminary data.</text>
</comment>
<evidence type="ECO:0000256" key="1">
    <source>
        <dbReference type="SAM" id="MobiDB-lite"/>
    </source>
</evidence>
<reference evidence="2" key="1">
    <citation type="submission" date="2023-07" db="EMBL/GenBank/DDBJ databases">
        <title>draft genome sequence of fig (Ficus carica).</title>
        <authorList>
            <person name="Takahashi T."/>
            <person name="Nishimura K."/>
        </authorList>
    </citation>
    <scope>NUCLEOTIDE SEQUENCE</scope>
</reference>
<dbReference type="EMBL" id="BTGU01000117">
    <property type="protein sequence ID" value="GMN61754.1"/>
    <property type="molecule type" value="Genomic_DNA"/>
</dbReference>
<proteinExistence type="predicted"/>
<gene>
    <name evidence="2" type="ORF">TIFTF001_030858</name>
</gene>
<name>A0AA88DZ60_FICCA</name>